<dbReference type="InterPro" id="IPR003439">
    <property type="entry name" value="ABC_transporter-like_ATP-bd"/>
</dbReference>
<keyword evidence="2 4" id="KW-0067">ATP-binding</keyword>
<comment type="caution">
    <text evidence="4">The sequence shown here is derived from an EMBL/GenBank/DDBJ whole genome shotgun (WGS) entry which is preliminary data.</text>
</comment>
<dbReference type="Proteomes" id="UP000715651">
    <property type="component" value="Unassembled WGS sequence"/>
</dbReference>
<dbReference type="InterPro" id="IPR003593">
    <property type="entry name" value="AAA+_ATPase"/>
</dbReference>
<gene>
    <name evidence="4" type="ORF">K8U78_04435</name>
</gene>
<dbReference type="PROSITE" id="PS50893">
    <property type="entry name" value="ABC_TRANSPORTER_2"/>
    <property type="match status" value="1"/>
</dbReference>
<dbReference type="Pfam" id="PF00005">
    <property type="entry name" value="ABC_tran"/>
    <property type="match status" value="1"/>
</dbReference>
<evidence type="ECO:0000259" key="3">
    <source>
        <dbReference type="PROSITE" id="PS50893"/>
    </source>
</evidence>
<proteinExistence type="predicted"/>
<protein>
    <submittedName>
        <fullName evidence="4">ATP-binding cassette domain-containing protein</fullName>
    </submittedName>
</protein>
<evidence type="ECO:0000256" key="1">
    <source>
        <dbReference type="ARBA" id="ARBA00022741"/>
    </source>
</evidence>
<name>A0A921KBF7_9BIFI</name>
<reference evidence="4" key="2">
    <citation type="submission" date="2021-09" db="EMBL/GenBank/DDBJ databases">
        <authorList>
            <person name="Gilroy R."/>
        </authorList>
    </citation>
    <scope>NUCLEOTIDE SEQUENCE</scope>
    <source>
        <strain evidence="4">578</strain>
    </source>
</reference>
<dbReference type="PROSITE" id="PS00211">
    <property type="entry name" value="ABC_TRANSPORTER_1"/>
    <property type="match status" value="1"/>
</dbReference>
<accession>A0A921KBF7</accession>
<evidence type="ECO:0000256" key="2">
    <source>
        <dbReference type="ARBA" id="ARBA00022840"/>
    </source>
</evidence>
<dbReference type="GO" id="GO:0016887">
    <property type="term" value="F:ATP hydrolysis activity"/>
    <property type="evidence" value="ECO:0007669"/>
    <property type="project" value="InterPro"/>
</dbReference>
<sequence>MNHTSSSSTPLLRVRNAHYAVDHPREGSTVHVEVFNDLSLDVFPGEIIDITGPSGSGKSSFLETIAELRPHGTATLELDGVAASTMSPQMWRRQVAYVHQKAILTGNTVREALLMPWSLQIAHHNGATRPTDQQLREGLDALLLPDVELERETASLSGGQLARVSLLRTLLTRPRVLLADEIDAALDDESAHAEGEYVARLAADFGLSALRVRHRAPDGFASRTLLLDSTGLHVMPVHDSTSEE</sequence>
<dbReference type="GO" id="GO:0005524">
    <property type="term" value="F:ATP binding"/>
    <property type="evidence" value="ECO:0007669"/>
    <property type="project" value="UniProtKB-KW"/>
</dbReference>
<feature type="domain" description="ABC transporter" evidence="3">
    <location>
        <begin position="12"/>
        <end position="237"/>
    </location>
</feature>
<dbReference type="InterPro" id="IPR027417">
    <property type="entry name" value="P-loop_NTPase"/>
</dbReference>
<dbReference type="PANTHER" id="PTHR43119:SF1">
    <property type="entry name" value="ABC TRANSPORTER DOMAIN-CONTAINING PROTEIN"/>
    <property type="match status" value="1"/>
</dbReference>
<reference evidence="4" key="1">
    <citation type="journal article" date="2021" name="PeerJ">
        <title>Extensive microbial diversity within the chicken gut microbiome revealed by metagenomics and culture.</title>
        <authorList>
            <person name="Gilroy R."/>
            <person name="Ravi A."/>
            <person name="Getino M."/>
            <person name="Pursley I."/>
            <person name="Horton D.L."/>
            <person name="Alikhan N.F."/>
            <person name="Baker D."/>
            <person name="Gharbi K."/>
            <person name="Hall N."/>
            <person name="Watson M."/>
            <person name="Adriaenssens E.M."/>
            <person name="Foster-Nyarko E."/>
            <person name="Jarju S."/>
            <person name="Secka A."/>
            <person name="Antonio M."/>
            <person name="Oren A."/>
            <person name="Chaudhuri R.R."/>
            <person name="La Ragione R."/>
            <person name="Hildebrand F."/>
            <person name="Pallen M.J."/>
        </authorList>
    </citation>
    <scope>NUCLEOTIDE SEQUENCE</scope>
    <source>
        <strain evidence="4">578</strain>
    </source>
</reference>
<dbReference type="AlphaFoldDB" id="A0A921KBF7"/>
<dbReference type="Gene3D" id="3.40.50.300">
    <property type="entry name" value="P-loop containing nucleotide triphosphate hydrolases"/>
    <property type="match status" value="1"/>
</dbReference>
<organism evidence="4 5">
    <name type="scientific">Aeriscardovia aeriphila</name>
    <dbReference type="NCBI Taxonomy" id="218139"/>
    <lineage>
        <taxon>Bacteria</taxon>
        <taxon>Bacillati</taxon>
        <taxon>Actinomycetota</taxon>
        <taxon>Actinomycetes</taxon>
        <taxon>Bifidobacteriales</taxon>
        <taxon>Bifidobacteriaceae</taxon>
        <taxon>Aeriscardovia</taxon>
    </lineage>
</organism>
<dbReference type="SMART" id="SM00382">
    <property type="entry name" value="AAA"/>
    <property type="match status" value="1"/>
</dbReference>
<evidence type="ECO:0000313" key="5">
    <source>
        <dbReference type="Proteomes" id="UP000715651"/>
    </source>
</evidence>
<dbReference type="PANTHER" id="PTHR43119">
    <property type="entry name" value="ABC TRANSPORT PROTEIN ATP-BINDING COMPONENT-RELATED"/>
    <property type="match status" value="1"/>
</dbReference>
<dbReference type="SUPFAM" id="SSF52540">
    <property type="entry name" value="P-loop containing nucleoside triphosphate hydrolases"/>
    <property type="match status" value="1"/>
</dbReference>
<evidence type="ECO:0000313" key="4">
    <source>
        <dbReference type="EMBL" id="HJF18381.1"/>
    </source>
</evidence>
<dbReference type="EMBL" id="DYWK01000006">
    <property type="protein sequence ID" value="HJF18381.1"/>
    <property type="molecule type" value="Genomic_DNA"/>
</dbReference>
<dbReference type="InterPro" id="IPR017871">
    <property type="entry name" value="ABC_transporter-like_CS"/>
</dbReference>
<keyword evidence="1" id="KW-0547">Nucleotide-binding</keyword>